<evidence type="ECO:0000256" key="3">
    <source>
        <dbReference type="ARBA" id="ARBA00011738"/>
    </source>
</evidence>
<keyword evidence="15" id="KW-1185">Reference proteome</keyword>
<reference evidence="14 15" key="1">
    <citation type="submission" date="2013-08" db="EMBL/GenBank/DDBJ databases">
        <title>Genome of Pontibacillus chungwhensis.</title>
        <authorList>
            <person name="Wang Q."/>
            <person name="Wang G."/>
        </authorList>
    </citation>
    <scope>NUCLEOTIDE SEQUENCE [LARGE SCALE GENOMIC DNA]</scope>
    <source>
        <strain evidence="14 15">BH030062</strain>
    </source>
</reference>
<evidence type="ECO:0000313" key="14">
    <source>
        <dbReference type="EMBL" id="KGP90319.1"/>
    </source>
</evidence>
<dbReference type="Pfam" id="PF01063">
    <property type="entry name" value="Aminotran_4"/>
    <property type="match status" value="1"/>
</dbReference>
<evidence type="ECO:0000256" key="6">
    <source>
        <dbReference type="ARBA" id="ARBA00022576"/>
    </source>
</evidence>
<dbReference type="NCBIfam" id="TIGR01121">
    <property type="entry name" value="D_amino_aminoT"/>
    <property type="match status" value="1"/>
</dbReference>
<sequence length="300" mass="33922">MSIKPYLLTDQGFVNRDELRYPFEERGLQFGDGVYEVIRIYGGQYYLIKEHVERLFRSAKAIKIKMPFSKEETYEKLDELLKQNNVDQDAKVYLQLTRGSAPRDHAFPKDVPANLYAYVQEMPRKVDALQQGVTTITQPDVRWDYCYIKSLNLLPNVMAKQEATEKGAFEAILHRNKKVTEGSSSNVYLVKDGIIYTHPATENILHGCVRMRVEALSRQLGFPFIQAAFSLDDIAEADEMFISSSTAEVMPVVKVDNITVGTGNPGPVTQQLQQAYEKDASIPKSKSIFPEAAEERPVSG</sequence>
<dbReference type="PANTHER" id="PTHR42743">
    <property type="entry name" value="AMINO-ACID AMINOTRANSFERASE"/>
    <property type="match status" value="1"/>
</dbReference>
<evidence type="ECO:0000256" key="10">
    <source>
        <dbReference type="ARBA" id="ARBA00033316"/>
    </source>
</evidence>
<dbReference type="CDD" id="cd01558">
    <property type="entry name" value="D-AAT_like"/>
    <property type="match status" value="1"/>
</dbReference>
<dbReference type="GO" id="GO:0046416">
    <property type="term" value="P:D-amino acid metabolic process"/>
    <property type="evidence" value="ECO:0007669"/>
    <property type="project" value="InterPro"/>
</dbReference>
<dbReference type="InterPro" id="IPR005784">
    <property type="entry name" value="D_amino_transT"/>
</dbReference>
<dbReference type="AlphaFoldDB" id="A0A0A2UQV9"/>
<dbReference type="EC" id="2.6.1.21" evidence="4"/>
<dbReference type="OrthoDB" id="9805628at2"/>
<dbReference type="InterPro" id="IPR001544">
    <property type="entry name" value="Aminotrans_IV"/>
</dbReference>
<evidence type="ECO:0000256" key="4">
    <source>
        <dbReference type="ARBA" id="ARBA00012874"/>
    </source>
</evidence>
<evidence type="ECO:0000256" key="11">
    <source>
        <dbReference type="ARBA" id="ARBA00033391"/>
    </source>
</evidence>
<keyword evidence="7 14" id="KW-0808">Transferase</keyword>
<evidence type="ECO:0000256" key="2">
    <source>
        <dbReference type="ARBA" id="ARBA00009320"/>
    </source>
</evidence>
<protein>
    <recommendedName>
        <fullName evidence="5">D-alanine aminotransferase</fullName>
        <ecNumber evidence="4">2.6.1.21</ecNumber>
    </recommendedName>
    <alternativeName>
        <fullName evidence="11">D-amino acid aminotransferase</fullName>
    </alternativeName>
    <alternativeName>
        <fullName evidence="9">D-amino acid transaminase</fullName>
    </alternativeName>
    <alternativeName>
        <fullName evidence="10">D-aspartate aminotransferase</fullName>
    </alternativeName>
</protein>
<dbReference type="InterPro" id="IPR050571">
    <property type="entry name" value="Class-IV_PLP-Dep_Aminotrnsfr"/>
</dbReference>
<comment type="catalytic activity">
    <reaction evidence="12">
        <text>D-alanine + 2-oxoglutarate = D-glutamate + pyruvate</text>
        <dbReference type="Rhea" id="RHEA:15869"/>
        <dbReference type="ChEBI" id="CHEBI:15361"/>
        <dbReference type="ChEBI" id="CHEBI:16810"/>
        <dbReference type="ChEBI" id="CHEBI:29986"/>
        <dbReference type="ChEBI" id="CHEBI:57416"/>
        <dbReference type="EC" id="2.6.1.21"/>
    </reaction>
</comment>
<dbReference type="GO" id="GO:0030170">
    <property type="term" value="F:pyridoxal phosphate binding"/>
    <property type="evidence" value="ECO:0007669"/>
    <property type="project" value="InterPro"/>
</dbReference>
<keyword evidence="8" id="KW-0663">Pyridoxal phosphate</keyword>
<evidence type="ECO:0000256" key="13">
    <source>
        <dbReference type="SAM" id="MobiDB-lite"/>
    </source>
</evidence>
<dbReference type="EMBL" id="AVBG01000013">
    <property type="protein sequence ID" value="KGP90319.1"/>
    <property type="molecule type" value="Genomic_DNA"/>
</dbReference>
<organism evidence="14 15">
    <name type="scientific">Pontibacillus chungwhensis BH030062</name>
    <dbReference type="NCBI Taxonomy" id="1385513"/>
    <lineage>
        <taxon>Bacteria</taxon>
        <taxon>Bacillati</taxon>
        <taxon>Bacillota</taxon>
        <taxon>Bacilli</taxon>
        <taxon>Bacillales</taxon>
        <taxon>Bacillaceae</taxon>
        <taxon>Pontibacillus</taxon>
    </lineage>
</organism>
<dbReference type="Proteomes" id="UP000030153">
    <property type="component" value="Unassembled WGS sequence"/>
</dbReference>
<feature type="region of interest" description="Disordered" evidence="13">
    <location>
        <begin position="276"/>
        <end position="300"/>
    </location>
</feature>
<dbReference type="Gene3D" id="3.30.470.10">
    <property type="match status" value="1"/>
</dbReference>
<dbReference type="GO" id="GO:0047810">
    <property type="term" value="F:D-alanine-2-oxoglutarate aminotransferase activity"/>
    <property type="evidence" value="ECO:0007669"/>
    <property type="project" value="UniProtKB-EC"/>
</dbReference>
<evidence type="ECO:0000256" key="8">
    <source>
        <dbReference type="ARBA" id="ARBA00022898"/>
    </source>
</evidence>
<dbReference type="GO" id="GO:0008652">
    <property type="term" value="P:amino acid biosynthetic process"/>
    <property type="evidence" value="ECO:0007669"/>
    <property type="project" value="UniProtKB-ARBA"/>
</dbReference>
<comment type="similarity">
    <text evidence="2">Belongs to the class-IV pyridoxal-phosphate-dependent aminotransferase family.</text>
</comment>
<dbReference type="InterPro" id="IPR043131">
    <property type="entry name" value="BCAT-like_N"/>
</dbReference>
<proteinExistence type="inferred from homology"/>
<comment type="caution">
    <text evidence="14">The sequence shown here is derived from an EMBL/GenBank/DDBJ whole genome shotgun (WGS) entry which is preliminary data.</text>
</comment>
<dbReference type="Gene3D" id="3.20.10.10">
    <property type="entry name" value="D-amino Acid Aminotransferase, subunit A, domain 2"/>
    <property type="match status" value="1"/>
</dbReference>
<dbReference type="SUPFAM" id="SSF56752">
    <property type="entry name" value="D-aminoacid aminotransferase-like PLP-dependent enzymes"/>
    <property type="match status" value="1"/>
</dbReference>
<name>A0A0A2UQV9_9BACI</name>
<dbReference type="STRING" id="1385513.N780_05185"/>
<dbReference type="PANTHER" id="PTHR42743:SF10">
    <property type="entry name" value="D-ALANINE AMINOTRANSFERASE"/>
    <property type="match status" value="1"/>
</dbReference>
<comment type="subunit">
    <text evidence="3">Homodimer.</text>
</comment>
<dbReference type="GO" id="GO:0005829">
    <property type="term" value="C:cytosol"/>
    <property type="evidence" value="ECO:0007669"/>
    <property type="project" value="TreeGrafter"/>
</dbReference>
<keyword evidence="6 14" id="KW-0032">Aminotransferase</keyword>
<evidence type="ECO:0000256" key="5">
    <source>
        <dbReference type="ARBA" id="ARBA00021779"/>
    </source>
</evidence>
<dbReference type="RefSeq" id="WP_036785916.1">
    <property type="nucleotide sequence ID" value="NZ_AVBG01000013.1"/>
</dbReference>
<dbReference type="InterPro" id="IPR036038">
    <property type="entry name" value="Aminotransferase-like"/>
</dbReference>
<dbReference type="eggNOG" id="COG0115">
    <property type="taxonomic scope" value="Bacteria"/>
</dbReference>
<evidence type="ECO:0000256" key="9">
    <source>
        <dbReference type="ARBA" id="ARBA00030138"/>
    </source>
</evidence>
<dbReference type="FunFam" id="3.20.10.10:FF:000002">
    <property type="entry name" value="D-alanine aminotransferase"/>
    <property type="match status" value="1"/>
</dbReference>
<dbReference type="GO" id="GO:0046394">
    <property type="term" value="P:carboxylic acid biosynthetic process"/>
    <property type="evidence" value="ECO:0007669"/>
    <property type="project" value="UniProtKB-ARBA"/>
</dbReference>
<gene>
    <name evidence="14" type="ORF">N780_05185</name>
</gene>
<evidence type="ECO:0000256" key="7">
    <source>
        <dbReference type="ARBA" id="ARBA00022679"/>
    </source>
</evidence>
<dbReference type="InterPro" id="IPR043132">
    <property type="entry name" value="BCAT-like_C"/>
</dbReference>
<comment type="cofactor">
    <cofactor evidence="1">
        <name>pyridoxal 5'-phosphate</name>
        <dbReference type="ChEBI" id="CHEBI:597326"/>
    </cofactor>
</comment>
<accession>A0A0A2UQV9</accession>
<evidence type="ECO:0000313" key="15">
    <source>
        <dbReference type="Proteomes" id="UP000030153"/>
    </source>
</evidence>
<evidence type="ECO:0000256" key="1">
    <source>
        <dbReference type="ARBA" id="ARBA00001933"/>
    </source>
</evidence>
<evidence type="ECO:0000256" key="12">
    <source>
        <dbReference type="ARBA" id="ARBA00047911"/>
    </source>
</evidence>